<dbReference type="PROSITE" id="PS50943">
    <property type="entry name" value="HTH_CROC1"/>
    <property type="match status" value="1"/>
</dbReference>
<feature type="domain" description="HTH cro/C1-type" evidence="2">
    <location>
        <begin position="14"/>
        <end position="68"/>
    </location>
</feature>
<dbReference type="PANTHER" id="PTHR46558">
    <property type="entry name" value="TRACRIPTIONAL REGULATORY PROTEIN-RELATED-RELATED"/>
    <property type="match status" value="1"/>
</dbReference>
<evidence type="ECO:0000313" key="3">
    <source>
        <dbReference type="EMBL" id="CDB46571.1"/>
    </source>
</evidence>
<dbReference type="Pfam" id="PF01381">
    <property type="entry name" value="HTH_3"/>
    <property type="match status" value="1"/>
</dbReference>
<reference evidence="3" key="1">
    <citation type="submission" date="2012-11" db="EMBL/GenBank/DDBJ databases">
        <title>Dependencies among metagenomic species, viruses, plasmids and units of genetic variation.</title>
        <authorList>
            <person name="Nielsen H.B."/>
            <person name="Almeida M."/>
            <person name="Juncker A.S."/>
            <person name="Rasmussen S."/>
            <person name="Li J."/>
            <person name="Sunagawa S."/>
            <person name="Plichta D."/>
            <person name="Gautier L."/>
            <person name="Le Chatelier E."/>
            <person name="Peletier E."/>
            <person name="Bonde I."/>
            <person name="Nielsen T."/>
            <person name="Manichanh C."/>
            <person name="Arumugam M."/>
            <person name="Batto J."/>
            <person name="Santos M.B.Q.D."/>
            <person name="Blom N."/>
            <person name="Borruel N."/>
            <person name="Burgdorf K.S."/>
            <person name="Boumezbeur F."/>
            <person name="Casellas F."/>
            <person name="Dore J."/>
            <person name="Guarner F."/>
            <person name="Hansen T."/>
            <person name="Hildebrand F."/>
            <person name="Kaas R.S."/>
            <person name="Kennedy S."/>
            <person name="Kristiansen K."/>
            <person name="Kultima J.R."/>
            <person name="Leonard P."/>
            <person name="Levenez F."/>
            <person name="Lund O."/>
            <person name="Moumen B."/>
            <person name="Le Paslier D."/>
            <person name="Pons N."/>
            <person name="Pedersen O."/>
            <person name="Prifti E."/>
            <person name="Qin J."/>
            <person name="Raes J."/>
            <person name="Tap J."/>
            <person name="Tims S."/>
            <person name="Ussery D.W."/>
            <person name="Yamada T."/>
            <person name="MetaHit consortium"/>
            <person name="Renault P."/>
            <person name="Sicheritz-Ponten T."/>
            <person name="Bork P."/>
            <person name="Wang J."/>
            <person name="Brunak S."/>
            <person name="Ehrlich S.D."/>
        </authorList>
    </citation>
    <scope>NUCLEOTIDE SEQUENCE [LARGE SCALE GENOMIC DNA]</scope>
</reference>
<dbReference type="PANTHER" id="PTHR46558:SF4">
    <property type="entry name" value="DNA-BIDING PHAGE PROTEIN"/>
    <property type="match status" value="1"/>
</dbReference>
<dbReference type="eggNOG" id="COG1396">
    <property type="taxonomic scope" value="Bacteria"/>
</dbReference>
<proteinExistence type="predicted"/>
<dbReference type="EMBL" id="CBDS010000087">
    <property type="protein sequence ID" value="CDB46571.1"/>
    <property type="molecule type" value="Genomic_DNA"/>
</dbReference>
<dbReference type="CDD" id="cd00093">
    <property type="entry name" value="HTH_XRE"/>
    <property type="match status" value="1"/>
</dbReference>
<evidence type="ECO:0000259" key="2">
    <source>
        <dbReference type="PROSITE" id="PS50943"/>
    </source>
</evidence>
<sequence length="106" mass="11888">MYDEKSLQGIGNKIKLLRTLHKISQQELSQRLGVSQTHLCNIENGRVAVNLRLLMRAANLFKCKLDDIISGTFPNEEERAAEAAAGSYSSEEVRLLLKMLQVSKSK</sequence>
<dbReference type="InterPro" id="IPR001387">
    <property type="entry name" value="Cro/C1-type_HTH"/>
</dbReference>
<accession>R6IMH8</accession>
<name>R6IMH8_9FIRM</name>
<dbReference type="HOGENOM" id="CLU_066192_17_6_9"/>
<dbReference type="RefSeq" id="WP_021718527.1">
    <property type="nucleotide sequence ID" value="NZ_CATZQN010000002.1"/>
</dbReference>
<protein>
    <submittedName>
        <fullName evidence="3">DNA-binding helix-turn-helix protein</fullName>
    </submittedName>
</protein>
<evidence type="ECO:0000256" key="1">
    <source>
        <dbReference type="ARBA" id="ARBA00023125"/>
    </source>
</evidence>
<keyword evidence="1 3" id="KW-0238">DNA-binding</keyword>
<gene>
    <name evidence="3" type="ORF">BN533_01627</name>
</gene>
<dbReference type="SUPFAM" id="SSF47413">
    <property type="entry name" value="lambda repressor-like DNA-binding domains"/>
    <property type="match status" value="1"/>
</dbReference>
<dbReference type="InterPro" id="IPR010982">
    <property type="entry name" value="Lambda_DNA-bd_dom_sf"/>
</dbReference>
<dbReference type="SMART" id="SM00530">
    <property type="entry name" value="HTH_XRE"/>
    <property type="match status" value="1"/>
</dbReference>
<dbReference type="GO" id="GO:0003677">
    <property type="term" value="F:DNA binding"/>
    <property type="evidence" value="ECO:0007669"/>
    <property type="project" value="UniProtKB-KW"/>
</dbReference>
<organism evidence="3">
    <name type="scientific">Phascolarctobacterium faecium</name>
    <dbReference type="NCBI Taxonomy" id="33025"/>
    <lineage>
        <taxon>Bacteria</taxon>
        <taxon>Bacillati</taxon>
        <taxon>Bacillota</taxon>
        <taxon>Negativicutes</taxon>
        <taxon>Acidaminococcales</taxon>
        <taxon>Acidaminococcaceae</taxon>
        <taxon>Phascolarctobacterium</taxon>
    </lineage>
</organism>
<dbReference type="STRING" id="1262914.BN533_01627"/>
<comment type="caution">
    <text evidence="3">The sequence shown here is derived from an EMBL/GenBank/DDBJ whole genome shotgun (WGS) entry which is preliminary data.</text>
</comment>
<dbReference type="AlphaFoldDB" id="R6IMH8"/>
<dbReference type="Gene3D" id="1.10.260.40">
    <property type="entry name" value="lambda repressor-like DNA-binding domains"/>
    <property type="match status" value="1"/>
</dbReference>